<evidence type="ECO:0000313" key="2">
    <source>
        <dbReference type="EMBL" id="MEA5518847.1"/>
    </source>
</evidence>
<reference evidence="2 3" key="1">
    <citation type="submission" date="2023-12" db="EMBL/GenBank/DDBJ databases">
        <title>Baltic Sea Cyanobacteria.</title>
        <authorList>
            <person name="Delbaje E."/>
            <person name="Fewer D.P."/>
            <person name="Shishido T.K."/>
        </authorList>
    </citation>
    <scope>NUCLEOTIDE SEQUENCE [LARGE SCALE GENOMIC DNA]</scope>
    <source>
        <strain evidence="2 3">CCNP 1315</strain>
    </source>
</reference>
<keyword evidence="3" id="KW-1185">Reference proteome</keyword>
<dbReference type="CDD" id="cd00229">
    <property type="entry name" value="SGNH_hydrolase"/>
    <property type="match status" value="1"/>
</dbReference>
<keyword evidence="2" id="KW-0378">Hydrolase</keyword>
<protein>
    <submittedName>
        <fullName evidence="2">SGNH/GDSL hydrolase family protein</fullName>
    </submittedName>
</protein>
<sequence>MGKRKAWILNLGLTLGSVLFGVFIGEIGLRLAGIEGLKKLPQPGHGNFSPSFYTMSHPDLGWVNRPGASGIWEQEGKAYIEINIEGLRDNIHPKTKAKDAVRIAVLGDSFTLAVQVDVKQTYWSVIENELKSCQGLKGKTVEVMNFGVDGYGTAQELLMLREKVWDYNPDIVILSFFIGNDVIDNSPELESNHYRPFFVYKDGELVPDYSFRNLSLEHSDRYWITTVDRLPMWLVNHSRILQVAKKAERDLKQKNLLLHLNKLTAKNFREPTDPVWQEAWKVTEDLITMMNQEVNQNNAEFLLVTIADPIQVHPNPAFRQSFMNNYQIEDLSYPEKRLQTLGNNQGFPVLNLAEPFQTYSEQNQVCLHGFETAVPCAGHWNPDGHEFAGKLIANQLCQQVKK</sequence>
<dbReference type="RefSeq" id="WP_323275776.1">
    <property type="nucleotide sequence ID" value="NZ_JAYGHT010000017.1"/>
</dbReference>
<organism evidence="2 3">
    <name type="scientific">Limnoraphis robusta CCNP1315</name>
    <dbReference type="NCBI Taxonomy" id="3110306"/>
    <lineage>
        <taxon>Bacteria</taxon>
        <taxon>Bacillati</taxon>
        <taxon>Cyanobacteriota</taxon>
        <taxon>Cyanophyceae</taxon>
        <taxon>Oscillatoriophycideae</taxon>
        <taxon>Oscillatoriales</taxon>
        <taxon>Sirenicapillariaceae</taxon>
        <taxon>Limnoraphis</taxon>
    </lineage>
</organism>
<keyword evidence="1" id="KW-0472">Membrane</keyword>
<evidence type="ECO:0000313" key="3">
    <source>
        <dbReference type="Proteomes" id="UP001301728"/>
    </source>
</evidence>
<dbReference type="Gene3D" id="3.40.50.1110">
    <property type="entry name" value="SGNH hydrolase"/>
    <property type="match status" value="1"/>
</dbReference>
<proteinExistence type="predicted"/>
<dbReference type="Proteomes" id="UP001301728">
    <property type="component" value="Unassembled WGS sequence"/>
</dbReference>
<feature type="transmembrane region" description="Helical" evidence="1">
    <location>
        <begin position="6"/>
        <end position="29"/>
    </location>
</feature>
<dbReference type="SUPFAM" id="SSF52266">
    <property type="entry name" value="SGNH hydrolase"/>
    <property type="match status" value="1"/>
</dbReference>
<keyword evidence="1" id="KW-0812">Transmembrane</keyword>
<evidence type="ECO:0000256" key="1">
    <source>
        <dbReference type="SAM" id="Phobius"/>
    </source>
</evidence>
<accession>A0ABU5TVW1</accession>
<dbReference type="InterPro" id="IPR036514">
    <property type="entry name" value="SGNH_hydro_sf"/>
</dbReference>
<gene>
    <name evidence="2" type="ORF">VB854_07790</name>
</gene>
<keyword evidence="1" id="KW-1133">Transmembrane helix</keyword>
<comment type="caution">
    <text evidence="2">The sequence shown here is derived from an EMBL/GenBank/DDBJ whole genome shotgun (WGS) entry which is preliminary data.</text>
</comment>
<name>A0ABU5TVW1_9CYAN</name>
<dbReference type="EMBL" id="JAYGHT010000017">
    <property type="protein sequence ID" value="MEA5518847.1"/>
    <property type="molecule type" value="Genomic_DNA"/>
</dbReference>
<dbReference type="GO" id="GO:0016787">
    <property type="term" value="F:hydrolase activity"/>
    <property type="evidence" value="ECO:0007669"/>
    <property type="project" value="UniProtKB-KW"/>
</dbReference>